<evidence type="ECO:0000313" key="3">
    <source>
        <dbReference type="EnsemblFungi" id="MAPG_00403T0"/>
    </source>
</evidence>
<keyword evidence="4" id="KW-1185">Reference proteome</keyword>
<feature type="region of interest" description="Disordered" evidence="1">
    <location>
        <begin position="49"/>
        <end position="73"/>
    </location>
</feature>
<reference evidence="4" key="2">
    <citation type="submission" date="2010-05" db="EMBL/GenBank/DDBJ databases">
        <title>The genome sequence of Magnaporthe poae strain ATCC 64411.</title>
        <authorList>
            <person name="Ma L.-J."/>
            <person name="Dead R."/>
            <person name="Young S."/>
            <person name="Zeng Q."/>
            <person name="Koehrsen M."/>
            <person name="Alvarado L."/>
            <person name="Berlin A."/>
            <person name="Chapman S.B."/>
            <person name="Chen Z."/>
            <person name="Freedman E."/>
            <person name="Gellesch M."/>
            <person name="Goldberg J."/>
            <person name="Griggs A."/>
            <person name="Gujja S."/>
            <person name="Heilman E.R."/>
            <person name="Heiman D."/>
            <person name="Hepburn T."/>
            <person name="Howarth C."/>
            <person name="Jen D."/>
            <person name="Larson L."/>
            <person name="Mehta T."/>
            <person name="Neiman D."/>
            <person name="Pearson M."/>
            <person name="Roberts A."/>
            <person name="Saif S."/>
            <person name="Shea T."/>
            <person name="Shenoy N."/>
            <person name="Sisk P."/>
            <person name="Stolte C."/>
            <person name="Sykes S."/>
            <person name="Walk T."/>
            <person name="White J."/>
            <person name="Yandava C."/>
            <person name="Haas B."/>
            <person name="Nusbaum C."/>
            <person name="Birren B."/>
        </authorList>
    </citation>
    <scope>NUCLEOTIDE SEQUENCE [LARGE SCALE GENOMIC DNA]</scope>
    <source>
        <strain evidence="4">ATCC 64411 / 73-15</strain>
    </source>
</reference>
<accession>A0A0C4DKX1</accession>
<proteinExistence type="predicted"/>
<evidence type="ECO:0000256" key="1">
    <source>
        <dbReference type="SAM" id="MobiDB-lite"/>
    </source>
</evidence>
<dbReference type="VEuPathDB" id="FungiDB:MAPG_00403"/>
<reference evidence="3" key="4">
    <citation type="journal article" date="2015" name="G3 (Bethesda)">
        <title>Genome sequences of three phytopathogenic species of the Magnaporthaceae family of fungi.</title>
        <authorList>
            <person name="Okagaki L.H."/>
            <person name="Nunes C.C."/>
            <person name="Sailsbery J."/>
            <person name="Clay B."/>
            <person name="Brown D."/>
            <person name="John T."/>
            <person name="Oh Y."/>
            <person name="Young N."/>
            <person name="Fitzgerald M."/>
            <person name="Haas B.J."/>
            <person name="Zeng Q."/>
            <person name="Young S."/>
            <person name="Adiconis X."/>
            <person name="Fan L."/>
            <person name="Levin J.Z."/>
            <person name="Mitchell T.K."/>
            <person name="Okubara P.A."/>
            <person name="Farman M.L."/>
            <person name="Kohn L.M."/>
            <person name="Birren B."/>
            <person name="Ma L.-J."/>
            <person name="Dean R.A."/>
        </authorList>
    </citation>
    <scope>NUCLEOTIDE SEQUENCE</scope>
    <source>
        <strain evidence="3">ATCC 64411 / 73-15</strain>
    </source>
</reference>
<evidence type="ECO:0000313" key="2">
    <source>
        <dbReference type="EMBL" id="KLU81312.1"/>
    </source>
</evidence>
<dbReference type="AlphaFoldDB" id="A0A0C4DKX1"/>
<dbReference type="EMBL" id="GL876966">
    <property type="protein sequence ID" value="KLU81312.1"/>
    <property type="molecule type" value="Genomic_DNA"/>
</dbReference>
<evidence type="ECO:0000313" key="4">
    <source>
        <dbReference type="Proteomes" id="UP000011715"/>
    </source>
</evidence>
<organism evidence="3 4">
    <name type="scientific">Magnaporthiopsis poae (strain ATCC 64411 / 73-15)</name>
    <name type="common">Kentucky bluegrass fungus</name>
    <name type="synonym">Magnaporthe poae</name>
    <dbReference type="NCBI Taxonomy" id="644358"/>
    <lineage>
        <taxon>Eukaryota</taxon>
        <taxon>Fungi</taxon>
        <taxon>Dikarya</taxon>
        <taxon>Ascomycota</taxon>
        <taxon>Pezizomycotina</taxon>
        <taxon>Sordariomycetes</taxon>
        <taxon>Sordariomycetidae</taxon>
        <taxon>Magnaporthales</taxon>
        <taxon>Magnaporthaceae</taxon>
        <taxon>Magnaporthiopsis</taxon>
    </lineage>
</organism>
<dbReference type="EnsemblFungi" id="MAPG_00403T0">
    <property type="protein sequence ID" value="MAPG_00403T0"/>
    <property type="gene ID" value="MAPG_00403"/>
</dbReference>
<reference evidence="2" key="1">
    <citation type="submission" date="2010-05" db="EMBL/GenBank/DDBJ databases">
        <title>The Genome Sequence of Magnaporthe poae strain ATCC 64411.</title>
        <authorList>
            <consortium name="The Broad Institute Genome Sequencing Platform"/>
            <consortium name="Broad Institute Genome Sequencing Center for Infectious Disease"/>
            <person name="Ma L.-J."/>
            <person name="Dead R."/>
            <person name="Young S."/>
            <person name="Zeng Q."/>
            <person name="Koehrsen M."/>
            <person name="Alvarado L."/>
            <person name="Berlin A."/>
            <person name="Chapman S.B."/>
            <person name="Chen Z."/>
            <person name="Freedman E."/>
            <person name="Gellesch M."/>
            <person name="Goldberg J."/>
            <person name="Griggs A."/>
            <person name="Gujja S."/>
            <person name="Heilman E.R."/>
            <person name="Heiman D."/>
            <person name="Hepburn T."/>
            <person name="Howarth C."/>
            <person name="Jen D."/>
            <person name="Larson L."/>
            <person name="Mehta T."/>
            <person name="Neiman D."/>
            <person name="Pearson M."/>
            <person name="Roberts A."/>
            <person name="Saif S."/>
            <person name="Shea T."/>
            <person name="Shenoy N."/>
            <person name="Sisk P."/>
            <person name="Stolte C."/>
            <person name="Sykes S."/>
            <person name="Walk T."/>
            <person name="White J."/>
            <person name="Yandava C."/>
            <person name="Haas B."/>
            <person name="Nusbaum C."/>
            <person name="Birren B."/>
        </authorList>
    </citation>
    <scope>NUCLEOTIDE SEQUENCE</scope>
    <source>
        <strain evidence="2">ATCC 64411</strain>
    </source>
</reference>
<reference evidence="2" key="3">
    <citation type="submission" date="2011-03" db="EMBL/GenBank/DDBJ databases">
        <title>Annotation of Magnaporthe poae ATCC 64411.</title>
        <authorList>
            <person name="Ma L.-J."/>
            <person name="Dead R."/>
            <person name="Young S.K."/>
            <person name="Zeng Q."/>
            <person name="Gargeya S."/>
            <person name="Fitzgerald M."/>
            <person name="Haas B."/>
            <person name="Abouelleil A."/>
            <person name="Alvarado L."/>
            <person name="Arachchi H.M."/>
            <person name="Berlin A."/>
            <person name="Brown A."/>
            <person name="Chapman S.B."/>
            <person name="Chen Z."/>
            <person name="Dunbar C."/>
            <person name="Freedman E."/>
            <person name="Gearin G."/>
            <person name="Gellesch M."/>
            <person name="Goldberg J."/>
            <person name="Griggs A."/>
            <person name="Gujja S."/>
            <person name="Heiman D."/>
            <person name="Howarth C."/>
            <person name="Larson L."/>
            <person name="Lui A."/>
            <person name="MacDonald P.J.P."/>
            <person name="Mehta T."/>
            <person name="Montmayeur A."/>
            <person name="Murphy C."/>
            <person name="Neiman D."/>
            <person name="Pearson M."/>
            <person name="Priest M."/>
            <person name="Roberts A."/>
            <person name="Saif S."/>
            <person name="Shea T."/>
            <person name="Shenoy N."/>
            <person name="Sisk P."/>
            <person name="Stolte C."/>
            <person name="Sykes S."/>
            <person name="Yandava C."/>
            <person name="Wortman J."/>
            <person name="Nusbaum C."/>
            <person name="Birren B."/>
        </authorList>
    </citation>
    <scope>NUCLEOTIDE SEQUENCE</scope>
    <source>
        <strain evidence="2">ATCC 64411</strain>
    </source>
</reference>
<name>A0A0C4DKX1_MAGP6</name>
<reference evidence="3" key="5">
    <citation type="submission" date="2015-06" db="UniProtKB">
        <authorList>
            <consortium name="EnsemblFungi"/>
        </authorList>
    </citation>
    <scope>IDENTIFICATION</scope>
    <source>
        <strain evidence="3">ATCC 64411</strain>
    </source>
</reference>
<protein>
    <submittedName>
        <fullName evidence="2 3">Uncharacterized protein</fullName>
    </submittedName>
</protein>
<dbReference type="Proteomes" id="UP000011715">
    <property type="component" value="Unassembled WGS sequence"/>
</dbReference>
<dbReference type="EMBL" id="ADBL01000094">
    <property type="status" value="NOT_ANNOTATED_CDS"/>
    <property type="molecule type" value="Genomic_DNA"/>
</dbReference>
<gene>
    <name evidence="2" type="ORF">MAPG_00403</name>
</gene>
<sequence>MATQTKTATRKWTIWIIYPWHSNGGEHLVDAIMRDMARHTKEAMEKQIPIGASDTAHSPVSADVRNRQPGNPGDQADVFAARVVWQVYIAVHRRRIMLSYSNQPTDQRRHESLAPKKCPLSALNMRAACRDSSIRQTVRTPPSMDCARWCEADDYEGRHSQDARLRTETEPEAQEWPAVHWLGKGKTNVTSCTEHMYPVLLDHIRFLSSRFLYLFPSCPCHS</sequence>